<sequence>MEIANFFLRKKIANDRSLQLDNLDSDDEYENQSDDETEDGDDEFTILEDVREEVAALEAEADLPLEEILKAYSEKTTRLSRESIQVLSTDTHEPPFKKHKTNNGEMFSRFQFKVFDLNLNNFLIICD</sequence>
<dbReference type="Proteomes" id="UP000623129">
    <property type="component" value="Unassembled WGS sequence"/>
</dbReference>
<evidence type="ECO:0000313" key="3">
    <source>
        <dbReference type="Proteomes" id="UP000623129"/>
    </source>
</evidence>
<feature type="compositionally biased region" description="Acidic residues" evidence="1">
    <location>
        <begin position="23"/>
        <end position="42"/>
    </location>
</feature>
<proteinExistence type="predicted"/>
<dbReference type="AlphaFoldDB" id="A0A833W088"/>
<gene>
    <name evidence="2" type="ORF">FCM35_KLT16545</name>
</gene>
<organism evidence="2 3">
    <name type="scientific">Carex littledalei</name>
    <dbReference type="NCBI Taxonomy" id="544730"/>
    <lineage>
        <taxon>Eukaryota</taxon>
        <taxon>Viridiplantae</taxon>
        <taxon>Streptophyta</taxon>
        <taxon>Embryophyta</taxon>
        <taxon>Tracheophyta</taxon>
        <taxon>Spermatophyta</taxon>
        <taxon>Magnoliopsida</taxon>
        <taxon>Liliopsida</taxon>
        <taxon>Poales</taxon>
        <taxon>Cyperaceae</taxon>
        <taxon>Cyperoideae</taxon>
        <taxon>Cariceae</taxon>
        <taxon>Carex</taxon>
        <taxon>Carex subgen. Euthyceras</taxon>
    </lineage>
</organism>
<keyword evidence="3" id="KW-1185">Reference proteome</keyword>
<evidence type="ECO:0000256" key="1">
    <source>
        <dbReference type="SAM" id="MobiDB-lite"/>
    </source>
</evidence>
<reference evidence="2" key="1">
    <citation type="submission" date="2020-01" db="EMBL/GenBank/DDBJ databases">
        <title>Genome sequence of Kobresia littledalei, the first chromosome-level genome in the family Cyperaceae.</title>
        <authorList>
            <person name="Qu G."/>
        </authorList>
    </citation>
    <scope>NUCLEOTIDE SEQUENCE</scope>
    <source>
        <strain evidence="2">C.B.Clarke</strain>
        <tissue evidence="2">Leaf</tissue>
    </source>
</reference>
<protein>
    <submittedName>
        <fullName evidence="2">Uncharacterized protein</fullName>
    </submittedName>
</protein>
<comment type="caution">
    <text evidence="2">The sequence shown here is derived from an EMBL/GenBank/DDBJ whole genome shotgun (WGS) entry which is preliminary data.</text>
</comment>
<feature type="region of interest" description="Disordered" evidence="1">
    <location>
        <begin position="22"/>
        <end position="42"/>
    </location>
</feature>
<dbReference type="EMBL" id="SWLB01000004">
    <property type="protein sequence ID" value="KAF3339074.1"/>
    <property type="molecule type" value="Genomic_DNA"/>
</dbReference>
<accession>A0A833W088</accession>
<name>A0A833W088_9POAL</name>
<evidence type="ECO:0000313" key="2">
    <source>
        <dbReference type="EMBL" id="KAF3339074.1"/>
    </source>
</evidence>